<dbReference type="InterPro" id="IPR058031">
    <property type="entry name" value="AAA_lid_NorR"/>
</dbReference>
<dbReference type="InterPro" id="IPR025662">
    <property type="entry name" value="Sigma_54_int_dom_ATP-bd_1"/>
</dbReference>
<evidence type="ECO:0000256" key="2">
    <source>
        <dbReference type="ARBA" id="ARBA00022840"/>
    </source>
</evidence>
<evidence type="ECO:0000256" key="1">
    <source>
        <dbReference type="ARBA" id="ARBA00022741"/>
    </source>
</evidence>
<gene>
    <name evidence="5" type="ORF">SAMN05444858_13910</name>
</gene>
<dbReference type="SUPFAM" id="SSF52540">
    <property type="entry name" value="P-loop containing nucleoside triphosphate hydrolases"/>
    <property type="match status" value="1"/>
</dbReference>
<organism evidence="5 6">
    <name type="scientific">Micromonospora avicenniae</name>
    <dbReference type="NCBI Taxonomy" id="1198245"/>
    <lineage>
        <taxon>Bacteria</taxon>
        <taxon>Bacillati</taxon>
        <taxon>Actinomycetota</taxon>
        <taxon>Actinomycetes</taxon>
        <taxon>Micromonosporales</taxon>
        <taxon>Micromonosporaceae</taxon>
        <taxon>Micromonospora</taxon>
    </lineage>
</organism>
<evidence type="ECO:0000313" key="5">
    <source>
        <dbReference type="EMBL" id="SIS00757.1"/>
    </source>
</evidence>
<dbReference type="RefSeq" id="WP_076474086.1">
    <property type="nucleotide sequence ID" value="NZ_FTNF01000039.1"/>
</dbReference>
<dbReference type="InterPro" id="IPR027417">
    <property type="entry name" value="P-loop_NTPase"/>
</dbReference>
<evidence type="ECO:0000256" key="3">
    <source>
        <dbReference type="SAM" id="MobiDB-lite"/>
    </source>
</evidence>
<dbReference type="FunFam" id="3.40.50.300:FF:000006">
    <property type="entry name" value="DNA-binding transcriptional regulator NtrC"/>
    <property type="match status" value="1"/>
</dbReference>
<dbReference type="PANTHER" id="PTHR32071">
    <property type="entry name" value="TRANSCRIPTIONAL REGULATORY PROTEIN"/>
    <property type="match status" value="1"/>
</dbReference>
<evidence type="ECO:0000313" key="6">
    <source>
        <dbReference type="Proteomes" id="UP000186004"/>
    </source>
</evidence>
<dbReference type="OrthoDB" id="5496274at2"/>
<dbReference type="Gene3D" id="1.10.8.60">
    <property type="match status" value="1"/>
</dbReference>
<dbReference type="EMBL" id="FTNF01000039">
    <property type="protein sequence ID" value="SIS00757.1"/>
    <property type="molecule type" value="Genomic_DNA"/>
</dbReference>
<dbReference type="GO" id="GO:0006355">
    <property type="term" value="P:regulation of DNA-templated transcription"/>
    <property type="evidence" value="ECO:0007669"/>
    <property type="project" value="InterPro"/>
</dbReference>
<dbReference type="InterPro" id="IPR025943">
    <property type="entry name" value="Sigma_54_int_dom_ATP-bd_2"/>
</dbReference>
<dbReference type="SMART" id="SM00382">
    <property type="entry name" value="AAA"/>
    <property type="match status" value="1"/>
</dbReference>
<dbReference type="GO" id="GO:0005524">
    <property type="term" value="F:ATP binding"/>
    <property type="evidence" value="ECO:0007669"/>
    <property type="project" value="UniProtKB-KW"/>
</dbReference>
<keyword evidence="6" id="KW-1185">Reference proteome</keyword>
<keyword evidence="1" id="KW-0547">Nucleotide-binding</keyword>
<accession>A0A1N7FKF3</accession>
<dbReference type="PROSITE" id="PS00676">
    <property type="entry name" value="SIGMA54_INTERACT_2"/>
    <property type="match status" value="1"/>
</dbReference>
<dbReference type="PROSITE" id="PS50045">
    <property type="entry name" value="SIGMA54_INTERACT_4"/>
    <property type="match status" value="1"/>
</dbReference>
<dbReference type="AlphaFoldDB" id="A0A1N7FKF3"/>
<dbReference type="Pfam" id="PF00158">
    <property type="entry name" value="Sigma54_activat"/>
    <property type="match status" value="1"/>
</dbReference>
<reference evidence="5 6" key="1">
    <citation type="submission" date="2017-01" db="EMBL/GenBank/DDBJ databases">
        <authorList>
            <person name="Mah S.A."/>
            <person name="Swanson W.J."/>
            <person name="Moy G.W."/>
            <person name="Vacquier V.D."/>
        </authorList>
    </citation>
    <scope>NUCLEOTIDE SEQUENCE [LARGE SCALE GENOMIC DNA]</scope>
    <source>
        <strain evidence="5 6">DSM 45758</strain>
    </source>
</reference>
<sequence length="456" mass="48837">MAPETSRSRPAAPVEARLDAASLPAARTAALQEALAAAGVRLRPHARNGIVVLDPRRPDAADRVRALAGPGRLLVLSPTEAPVGDAGWALLRAGASDVLAWTGDEVAPAVAGRLRRWQVVDELLDCPYVREFLVGDSAVWRSVLREAVEAARFTTAPVLITGESGTGKERMAQLIHDLDPRAVKKKLVILDCSTVVPSLSGSEFFGHDKGAFTGASVARAGAFELADGGTLFLDEVGELPATLQAELLRVIQEGTYKRVGSNIWRKSAFRLICATNRDLTVGQATGAFRGDFFHRISGYTLHLPALRERVGDIIPLVEHFFRQAMPGHEPPPLSGAVRELLVRRSYPGNVRDLRGLALRIIHRHLGDGEISIGDVPDRERPQAGPAATTDWELEEWVRGRLARGDTPEEITAGVQEKVVRLAMLNQGGNLRLAARSLGVPGSTPLPAGETAGAPPG</sequence>
<keyword evidence="2" id="KW-0067">ATP-binding</keyword>
<dbReference type="InterPro" id="IPR002078">
    <property type="entry name" value="Sigma_54_int"/>
</dbReference>
<evidence type="ECO:0000259" key="4">
    <source>
        <dbReference type="PROSITE" id="PS50045"/>
    </source>
</evidence>
<feature type="domain" description="Sigma-54 factor interaction" evidence="4">
    <location>
        <begin position="133"/>
        <end position="362"/>
    </location>
</feature>
<dbReference type="CDD" id="cd00009">
    <property type="entry name" value="AAA"/>
    <property type="match status" value="1"/>
</dbReference>
<dbReference type="PROSITE" id="PS00675">
    <property type="entry name" value="SIGMA54_INTERACT_1"/>
    <property type="match status" value="1"/>
</dbReference>
<name>A0A1N7FKF3_9ACTN</name>
<protein>
    <submittedName>
        <fullName evidence="5">Sigma-54 interaction domain-containing protein</fullName>
    </submittedName>
</protein>
<dbReference type="Gene3D" id="3.40.50.300">
    <property type="entry name" value="P-loop containing nucleotide triphosphate hydrolases"/>
    <property type="match status" value="1"/>
</dbReference>
<dbReference type="STRING" id="1198245.SAMN05444858_13910"/>
<dbReference type="InterPro" id="IPR003593">
    <property type="entry name" value="AAA+_ATPase"/>
</dbReference>
<feature type="region of interest" description="Disordered" evidence="3">
    <location>
        <begin position="437"/>
        <end position="456"/>
    </location>
</feature>
<dbReference type="Proteomes" id="UP000186004">
    <property type="component" value="Unassembled WGS sequence"/>
</dbReference>
<dbReference type="Pfam" id="PF25601">
    <property type="entry name" value="AAA_lid_14"/>
    <property type="match status" value="1"/>
</dbReference>
<proteinExistence type="predicted"/>